<dbReference type="AlphaFoldDB" id="A0A699S3N9"/>
<evidence type="ECO:0000313" key="1">
    <source>
        <dbReference type="EMBL" id="GFC92012.1"/>
    </source>
</evidence>
<feature type="non-terminal residue" evidence="1">
    <location>
        <position position="1"/>
    </location>
</feature>
<comment type="caution">
    <text evidence="1">The sequence shown here is derived from an EMBL/GenBank/DDBJ whole genome shotgun (WGS) entry which is preliminary data.</text>
</comment>
<dbReference type="EMBL" id="BKCJ011135077">
    <property type="protein sequence ID" value="GFC92012.1"/>
    <property type="molecule type" value="Genomic_DNA"/>
</dbReference>
<gene>
    <name evidence="1" type="ORF">Tci_863982</name>
</gene>
<name>A0A699S3N9_TANCI</name>
<sequence length="50" mass="5303">EHINSTNTFNIVVSSVNTAGPPFANTASPSQINAARTLASTNAFEEHPFE</sequence>
<protein>
    <submittedName>
        <fullName evidence="1">Uncharacterized protein</fullName>
    </submittedName>
</protein>
<proteinExistence type="predicted"/>
<reference evidence="1" key="1">
    <citation type="journal article" date="2019" name="Sci. Rep.">
        <title>Draft genome of Tanacetum cinerariifolium, the natural source of mosquito coil.</title>
        <authorList>
            <person name="Yamashiro T."/>
            <person name="Shiraishi A."/>
            <person name="Satake H."/>
            <person name="Nakayama K."/>
        </authorList>
    </citation>
    <scope>NUCLEOTIDE SEQUENCE</scope>
</reference>
<organism evidence="1">
    <name type="scientific">Tanacetum cinerariifolium</name>
    <name type="common">Dalmatian daisy</name>
    <name type="synonym">Chrysanthemum cinerariifolium</name>
    <dbReference type="NCBI Taxonomy" id="118510"/>
    <lineage>
        <taxon>Eukaryota</taxon>
        <taxon>Viridiplantae</taxon>
        <taxon>Streptophyta</taxon>
        <taxon>Embryophyta</taxon>
        <taxon>Tracheophyta</taxon>
        <taxon>Spermatophyta</taxon>
        <taxon>Magnoliopsida</taxon>
        <taxon>eudicotyledons</taxon>
        <taxon>Gunneridae</taxon>
        <taxon>Pentapetalae</taxon>
        <taxon>asterids</taxon>
        <taxon>campanulids</taxon>
        <taxon>Asterales</taxon>
        <taxon>Asteraceae</taxon>
        <taxon>Asteroideae</taxon>
        <taxon>Anthemideae</taxon>
        <taxon>Anthemidinae</taxon>
        <taxon>Tanacetum</taxon>
    </lineage>
</organism>
<accession>A0A699S3N9</accession>